<gene>
    <name evidence="1" type="ORF">CFF01_00180</name>
</gene>
<reference evidence="1 2" key="1">
    <citation type="submission" date="2017-06" db="EMBL/GenBank/DDBJ databases">
        <title>Complete genome sequence of Shewanella marisflavi EP1 associated with anaerobic 2,4-dinitrotoluene reduction and salt tolerance.</title>
        <authorList>
            <person name="Huang J."/>
        </authorList>
    </citation>
    <scope>NUCLEOTIDE SEQUENCE [LARGE SCALE GENOMIC DNA]</scope>
    <source>
        <strain evidence="1 2">EP1</strain>
    </source>
</reference>
<dbReference type="EMBL" id="CP022272">
    <property type="protein sequence ID" value="ASJ95130.1"/>
    <property type="molecule type" value="Genomic_DNA"/>
</dbReference>
<evidence type="ECO:0008006" key="3">
    <source>
        <dbReference type="Google" id="ProtNLM"/>
    </source>
</evidence>
<dbReference type="AlphaFoldDB" id="A0AAC9TT83"/>
<name>A0AAC9TT83_9GAMM</name>
<dbReference type="PROSITE" id="PS51257">
    <property type="entry name" value="PROKAR_LIPOPROTEIN"/>
    <property type="match status" value="1"/>
</dbReference>
<evidence type="ECO:0000313" key="2">
    <source>
        <dbReference type="Proteomes" id="UP000198233"/>
    </source>
</evidence>
<evidence type="ECO:0000313" key="1">
    <source>
        <dbReference type="EMBL" id="ASJ95130.1"/>
    </source>
</evidence>
<dbReference type="Proteomes" id="UP000198233">
    <property type="component" value="Chromosome"/>
</dbReference>
<accession>A0AAC9TT83</accession>
<proteinExistence type="predicted"/>
<organism evidence="1 2">
    <name type="scientific">Shewanella marisflavi</name>
    <dbReference type="NCBI Taxonomy" id="260364"/>
    <lineage>
        <taxon>Bacteria</taxon>
        <taxon>Pseudomonadati</taxon>
        <taxon>Pseudomonadota</taxon>
        <taxon>Gammaproteobacteria</taxon>
        <taxon>Alteromonadales</taxon>
        <taxon>Shewanellaceae</taxon>
        <taxon>Shewanella</taxon>
    </lineage>
</organism>
<sequence>MLARSLAMVTALIFGLTGCIVNVNSAGRDNFDYHKQVQLTLAASELDTLVAHTGAGVLKVIGDASVESITLDADIYGYDGAEPELTLVRSGNKAKLVANFDSFSRLSFSSSRSPYIDLVVKVPARMQLDINDGSGAIAIRGVLADMQIEDGSGAIDIDGGKKLTIDDGSGSITLTNVMGDIDINDGSGNLSIALVKGDVTIEDGSGGIEVREVEGKVTIDDGSGGIRVAGSQGLHIIEAGSGSLSFDNIQGQVTID</sequence>
<dbReference type="KEGG" id="smav:CFF01_00180"/>
<protein>
    <recommendedName>
        <fullName evidence="3">DUF4097 domain-containing protein</fullName>
    </recommendedName>
</protein>